<evidence type="ECO:0000313" key="6">
    <source>
        <dbReference type="EMBL" id="HED09207.1"/>
    </source>
</evidence>
<sequence>MNKKYVIGTTVIAAFAILAIYAFKPAMVSYVSIEEAIQKGGVVQVKGERVGSGVFDLEKNVFTFDLKDKDGREINVVFDGPKPGNFDQATEVVCKGEYKNGVFYAKEILVKCPSKYQEMES</sequence>
<dbReference type="Pfam" id="PF03100">
    <property type="entry name" value="CcmE"/>
    <property type="match status" value="1"/>
</dbReference>
<keyword evidence="5" id="KW-1133">Transmembrane helix</keyword>
<comment type="caution">
    <text evidence="6">The sequence shown here is derived from an EMBL/GenBank/DDBJ whole genome shotgun (WGS) entry which is preliminary data.</text>
</comment>
<keyword evidence="2" id="KW-0408">Iron</keyword>
<dbReference type="InterPro" id="IPR012340">
    <property type="entry name" value="NA-bd_OB-fold"/>
</dbReference>
<dbReference type="InterPro" id="IPR036127">
    <property type="entry name" value="CcmE-like_sf"/>
</dbReference>
<dbReference type="SUPFAM" id="SSF82093">
    <property type="entry name" value="Heme chaperone CcmE"/>
    <property type="match status" value="1"/>
</dbReference>
<keyword evidence="3" id="KW-0201">Cytochrome c-type biogenesis</keyword>
<protein>
    <submittedName>
        <fullName evidence="6">Cytochrome c maturation protein CcmE</fullName>
    </submittedName>
</protein>
<evidence type="ECO:0000256" key="1">
    <source>
        <dbReference type="ARBA" id="ARBA00004370"/>
    </source>
</evidence>
<keyword evidence="5" id="KW-0812">Transmembrane</keyword>
<dbReference type="InterPro" id="IPR004329">
    <property type="entry name" value="CcmE"/>
</dbReference>
<dbReference type="GO" id="GO:0017004">
    <property type="term" value="P:cytochrome complex assembly"/>
    <property type="evidence" value="ECO:0007669"/>
    <property type="project" value="UniProtKB-KW"/>
</dbReference>
<comment type="subcellular location">
    <subcellularLocation>
        <location evidence="1">Membrane</location>
    </subcellularLocation>
</comment>
<dbReference type="GO" id="GO:0017003">
    <property type="term" value="P:protein-heme linkage"/>
    <property type="evidence" value="ECO:0007669"/>
    <property type="project" value="InterPro"/>
</dbReference>
<name>A0A7V1PTC8_CALAY</name>
<keyword evidence="4 5" id="KW-0472">Membrane</keyword>
<proteinExistence type="predicted"/>
<evidence type="ECO:0000256" key="4">
    <source>
        <dbReference type="ARBA" id="ARBA00023136"/>
    </source>
</evidence>
<dbReference type="AlphaFoldDB" id="A0A7V1PTC8"/>
<evidence type="ECO:0000256" key="3">
    <source>
        <dbReference type="ARBA" id="ARBA00022748"/>
    </source>
</evidence>
<gene>
    <name evidence="6" type="ORF">ENJ10_00825</name>
</gene>
<dbReference type="Gene3D" id="2.40.50.140">
    <property type="entry name" value="Nucleic acid-binding proteins"/>
    <property type="match status" value="1"/>
</dbReference>
<evidence type="ECO:0000256" key="2">
    <source>
        <dbReference type="ARBA" id="ARBA00022617"/>
    </source>
</evidence>
<accession>A0A7V1PTC8</accession>
<keyword evidence="2" id="KW-0479">Metal-binding</keyword>
<dbReference type="EMBL" id="DRLD01000023">
    <property type="protein sequence ID" value="HED09207.1"/>
    <property type="molecule type" value="Genomic_DNA"/>
</dbReference>
<organism evidence="6">
    <name type="scientific">Caldithrix abyssi</name>
    <dbReference type="NCBI Taxonomy" id="187145"/>
    <lineage>
        <taxon>Bacteria</taxon>
        <taxon>Pseudomonadati</taxon>
        <taxon>Calditrichota</taxon>
        <taxon>Calditrichia</taxon>
        <taxon>Calditrichales</taxon>
        <taxon>Calditrichaceae</taxon>
        <taxon>Caldithrix</taxon>
    </lineage>
</organism>
<keyword evidence="2" id="KW-0349">Heme</keyword>
<feature type="transmembrane region" description="Helical" evidence="5">
    <location>
        <begin position="6"/>
        <end position="23"/>
    </location>
</feature>
<evidence type="ECO:0000256" key="5">
    <source>
        <dbReference type="SAM" id="Phobius"/>
    </source>
</evidence>
<reference evidence="6" key="1">
    <citation type="journal article" date="2020" name="mSystems">
        <title>Genome- and Community-Level Interaction Insights into Carbon Utilization and Element Cycling Functions of Hydrothermarchaeota in Hydrothermal Sediment.</title>
        <authorList>
            <person name="Zhou Z."/>
            <person name="Liu Y."/>
            <person name="Xu W."/>
            <person name="Pan J."/>
            <person name="Luo Z.H."/>
            <person name="Li M."/>
        </authorList>
    </citation>
    <scope>NUCLEOTIDE SEQUENCE [LARGE SCALE GENOMIC DNA]</scope>
    <source>
        <strain evidence="6">HyVt-456</strain>
    </source>
</reference>
<dbReference type="GO" id="GO:0005886">
    <property type="term" value="C:plasma membrane"/>
    <property type="evidence" value="ECO:0007669"/>
    <property type="project" value="InterPro"/>
</dbReference>
<dbReference type="Proteomes" id="UP000886005">
    <property type="component" value="Unassembled WGS sequence"/>
</dbReference>
<dbReference type="GO" id="GO:0020037">
    <property type="term" value="F:heme binding"/>
    <property type="evidence" value="ECO:0007669"/>
    <property type="project" value="InterPro"/>
</dbReference>